<sequence length="846" mass="93642">MSLCQGLRAILVLGALILLLVGLGAAGKLSPRLALVCILALILASAERQWVELHKTTDIENMDATIGAEAILEGYISSVIEVDGDLATFKLKAYGMQLAATDKMEKLTDTVIVRIKLIEQAQQEVAASWHQGDWVRLTGNMELPDQTGNFGAFDYREFLNKHGIYWQMSIKGTDSVSLLDKPVPLTIKPMRELDRMRDLIGGLMDRLYPTGDSGYMKGLVVGIRSDLDPEQFDYFARLGLTHILAISGLHVGVVVYLLLQLGALLKMTRERTLDVTIAMLPFYMMITGGSPSAVRACLMAMIALWLARRHALKDGLHLLLAAALIMLIWNPSLIEEIGFQLSFIVTAGLILFVPTVTASLPIPWKWLRGPVAVTLTAQVVSFPLTAYYFHTFNLMSLPANFVLVPFISLIVLPLGMASIALGSIWLPLGIIPAKLATAGNNLTFFLVEWLNGYLGLRTAWQQVSLMWIVIAYLLMGLGIKLLKRRLASVKEREWWKKHTKVGVVEHTKEQDTVPLIIESVGWQSTSKLTKALKGAGIAVIVAAWLLWGYQPAWLNRNATVSFINVGQGDSILIRTGQGKLVLIDTGGTISFRKKNEEWKNRSDPYEVGRKLLVPLLNKRGIGKLDALVLTHLDADHIGGAKAVIENIPIRTLLFNGTIKNSPVVLSLFQLALNKNTSIYSVHEPMEWEIDSSTKIKVLYPTVAQAGSTNDIMLWGNQNARSVVLLVTVYGRSFLLSGDLEAEGEREIVEAELIKNNLNATTVRRVDVLKAGHHGSKTSTTNEWVDYWNPQDTIISVGLNNSYGHPYPAVMERLTASGTNIFRTDLNGEIQYLVRPNGAMERRMLRK</sequence>
<proteinExistence type="predicted"/>
<reference evidence="11 12" key="1">
    <citation type="submission" date="2019-01" db="EMBL/GenBank/DDBJ databases">
        <title>Complete genome sequence of Cohnella hallensis HS21 isolated from Korean fir (Abies koreana) rhizospheric soil.</title>
        <authorList>
            <person name="Jiang L."/>
            <person name="Kang S.W."/>
            <person name="Kim S."/>
            <person name="Jung J."/>
            <person name="Kim C.Y."/>
            <person name="Kim D.H."/>
            <person name="Kim S.W."/>
            <person name="Lee J."/>
        </authorList>
    </citation>
    <scope>NUCLEOTIDE SEQUENCE [LARGE SCALE GENOMIC DNA]</scope>
    <source>
        <strain evidence="11 12">HS21</strain>
    </source>
</reference>
<dbReference type="AlphaFoldDB" id="A0A3T1D9K8"/>
<dbReference type="KEGG" id="cohn:KCTCHS21_41690"/>
<feature type="transmembrane region" description="Helical" evidence="9">
    <location>
        <begin position="531"/>
        <end position="549"/>
    </location>
</feature>
<name>A0A3T1D9K8_9BACL</name>
<dbReference type="SMART" id="SM00849">
    <property type="entry name" value="Lactamase_B"/>
    <property type="match status" value="1"/>
</dbReference>
<dbReference type="RefSeq" id="WP_157994085.1">
    <property type="nucleotide sequence ID" value="NZ_AP019400.1"/>
</dbReference>
<evidence type="ECO:0000259" key="10">
    <source>
        <dbReference type="SMART" id="SM00849"/>
    </source>
</evidence>
<keyword evidence="5 9" id="KW-0472">Membrane</keyword>
<dbReference type="Pfam" id="PF00753">
    <property type="entry name" value="Lactamase_B"/>
    <property type="match status" value="1"/>
</dbReference>
<evidence type="ECO:0000256" key="2">
    <source>
        <dbReference type="ARBA" id="ARBA00022475"/>
    </source>
</evidence>
<evidence type="ECO:0000313" key="11">
    <source>
        <dbReference type="EMBL" id="BBI34770.1"/>
    </source>
</evidence>
<evidence type="ECO:0000256" key="6">
    <source>
        <dbReference type="ARBA" id="ARBA00034221"/>
    </source>
</evidence>
<evidence type="ECO:0000256" key="7">
    <source>
        <dbReference type="ARBA" id="ARBA00034301"/>
    </source>
</evidence>
<evidence type="ECO:0000256" key="9">
    <source>
        <dbReference type="SAM" id="Phobius"/>
    </source>
</evidence>
<dbReference type="SUPFAM" id="SSF56281">
    <property type="entry name" value="Metallo-hydrolase/oxidoreductase"/>
    <property type="match status" value="1"/>
</dbReference>
<feature type="transmembrane region" description="Helical" evidence="9">
    <location>
        <begin position="280"/>
        <end position="304"/>
    </location>
</feature>
<dbReference type="PANTHER" id="PTHR30619">
    <property type="entry name" value="DNA INTERNALIZATION/COMPETENCE PROTEIN COMEC/REC2"/>
    <property type="match status" value="1"/>
</dbReference>
<dbReference type="CDD" id="cd07731">
    <property type="entry name" value="ComA-like_MBL-fold"/>
    <property type="match status" value="1"/>
</dbReference>
<organism evidence="11 12">
    <name type="scientific">Cohnella abietis</name>
    <dbReference type="NCBI Taxonomy" id="2507935"/>
    <lineage>
        <taxon>Bacteria</taxon>
        <taxon>Bacillati</taxon>
        <taxon>Bacillota</taxon>
        <taxon>Bacilli</taxon>
        <taxon>Bacillales</taxon>
        <taxon>Paenibacillaceae</taxon>
        <taxon>Cohnella</taxon>
    </lineage>
</organism>
<dbReference type="Pfam" id="PF03772">
    <property type="entry name" value="Competence"/>
    <property type="match status" value="1"/>
</dbReference>
<keyword evidence="2" id="KW-1003">Cell membrane</keyword>
<evidence type="ECO:0000256" key="8">
    <source>
        <dbReference type="ARBA" id="ARBA00048505"/>
    </source>
</evidence>
<dbReference type="GO" id="GO:0005886">
    <property type="term" value="C:plasma membrane"/>
    <property type="evidence" value="ECO:0007669"/>
    <property type="project" value="UniProtKB-SubCell"/>
</dbReference>
<dbReference type="InterPro" id="IPR052159">
    <property type="entry name" value="Competence_DNA_uptake"/>
</dbReference>
<comment type="subcellular location">
    <subcellularLocation>
        <location evidence="1">Cell membrane</location>
        <topology evidence="1">Multi-pass membrane protein</topology>
    </subcellularLocation>
</comment>
<dbReference type="InterPro" id="IPR004477">
    <property type="entry name" value="ComEC_N"/>
</dbReference>
<dbReference type="NCBIfam" id="TIGR00360">
    <property type="entry name" value="ComEC_N-term"/>
    <property type="match status" value="1"/>
</dbReference>
<keyword evidence="3 9" id="KW-0812">Transmembrane</keyword>
<gene>
    <name evidence="11" type="ORF">KCTCHS21_41690</name>
</gene>
<evidence type="ECO:0000256" key="1">
    <source>
        <dbReference type="ARBA" id="ARBA00004651"/>
    </source>
</evidence>
<dbReference type="Pfam" id="PF13567">
    <property type="entry name" value="DUF4131"/>
    <property type="match status" value="1"/>
</dbReference>
<evidence type="ECO:0000256" key="4">
    <source>
        <dbReference type="ARBA" id="ARBA00022989"/>
    </source>
</evidence>
<evidence type="ECO:0000256" key="3">
    <source>
        <dbReference type="ARBA" id="ARBA00022692"/>
    </source>
</evidence>
<feature type="transmembrane region" description="Helical" evidence="9">
    <location>
        <begin position="316"/>
        <end position="334"/>
    </location>
</feature>
<dbReference type="GO" id="GO:0030420">
    <property type="term" value="P:establishment of competence for transformation"/>
    <property type="evidence" value="ECO:0007669"/>
    <property type="project" value="InterPro"/>
</dbReference>
<dbReference type="InterPro" id="IPR001279">
    <property type="entry name" value="Metallo-B-lactamas"/>
</dbReference>
<protein>
    <submittedName>
        <fullName evidence="11">Competence protein ComEC</fullName>
    </submittedName>
</protein>
<dbReference type="InterPro" id="IPR035681">
    <property type="entry name" value="ComA-like_MBL"/>
</dbReference>
<dbReference type="InterPro" id="IPR025405">
    <property type="entry name" value="DUF4131"/>
</dbReference>
<feature type="transmembrane region" description="Helical" evidence="9">
    <location>
        <begin position="234"/>
        <end position="259"/>
    </location>
</feature>
<feature type="domain" description="Metallo-beta-lactamase" evidence="10">
    <location>
        <begin position="567"/>
        <end position="798"/>
    </location>
</feature>
<evidence type="ECO:0000313" key="12">
    <source>
        <dbReference type="Proteomes" id="UP000289856"/>
    </source>
</evidence>
<feature type="transmembrane region" description="Helical" evidence="9">
    <location>
        <begin position="459"/>
        <end position="482"/>
    </location>
</feature>
<dbReference type="Gene3D" id="3.60.15.10">
    <property type="entry name" value="Ribonuclease Z/Hydroxyacylglutathione hydrolase-like"/>
    <property type="match status" value="1"/>
</dbReference>
<dbReference type="EMBL" id="AP019400">
    <property type="protein sequence ID" value="BBI34770.1"/>
    <property type="molecule type" value="Genomic_DNA"/>
</dbReference>
<dbReference type="Proteomes" id="UP000289856">
    <property type="component" value="Chromosome"/>
</dbReference>
<comment type="function">
    <text evidence="7">Counteracts the endogenous Pycsar antiviral defense system. Phosphodiesterase that enables metal-dependent hydrolysis of host cyclic nucleotide Pycsar defense signals such as cCMP and cUMP.</text>
</comment>
<feature type="transmembrane region" description="Helical" evidence="9">
    <location>
        <begin position="401"/>
        <end position="426"/>
    </location>
</feature>
<feature type="transmembrane region" description="Helical" evidence="9">
    <location>
        <begin position="341"/>
        <end position="364"/>
    </location>
</feature>
<keyword evidence="4 9" id="KW-1133">Transmembrane helix</keyword>
<dbReference type="PANTHER" id="PTHR30619:SF1">
    <property type="entry name" value="RECOMBINATION PROTEIN 2"/>
    <property type="match status" value="1"/>
</dbReference>
<accession>A0A3T1D9K8</accession>
<keyword evidence="12" id="KW-1185">Reference proteome</keyword>
<comment type="catalytic activity">
    <reaction evidence="6">
        <text>3',5'-cyclic CMP + H2O = CMP + H(+)</text>
        <dbReference type="Rhea" id="RHEA:72675"/>
        <dbReference type="ChEBI" id="CHEBI:15377"/>
        <dbReference type="ChEBI" id="CHEBI:15378"/>
        <dbReference type="ChEBI" id="CHEBI:58003"/>
        <dbReference type="ChEBI" id="CHEBI:60377"/>
    </reaction>
    <physiologicalReaction direction="left-to-right" evidence="6">
        <dbReference type="Rhea" id="RHEA:72676"/>
    </physiologicalReaction>
</comment>
<dbReference type="InterPro" id="IPR036866">
    <property type="entry name" value="RibonucZ/Hydroxyglut_hydro"/>
</dbReference>
<feature type="transmembrane region" description="Helical" evidence="9">
    <location>
        <begin position="370"/>
        <end position="389"/>
    </location>
</feature>
<dbReference type="InterPro" id="IPR004797">
    <property type="entry name" value="Competence_ComEC/Rec2"/>
</dbReference>
<evidence type="ECO:0000256" key="5">
    <source>
        <dbReference type="ARBA" id="ARBA00023136"/>
    </source>
</evidence>
<comment type="catalytic activity">
    <reaction evidence="8">
        <text>3',5'-cyclic UMP + H2O = UMP + H(+)</text>
        <dbReference type="Rhea" id="RHEA:70575"/>
        <dbReference type="ChEBI" id="CHEBI:15377"/>
        <dbReference type="ChEBI" id="CHEBI:15378"/>
        <dbReference type="ChEBI" id="CHEBI:57865"/>
        <dbReference type="ChEBI" id="CHEBI:184387"/>
    </reaction>
    <physiologicalReaction direction="left-to-right" evidence="8">
        <dbReference type="Rhea" id="RHEA:70576"/>
    </physiologicalReaction>
</comment>
<dbReference type="OrthoDB" id="9761531at2"/>
<dbReference type="NCBIfam" id="TIGR00361">
    <property type="entry name" value="ComEC_Rec2"/>
    <property type="match status" value="1"/>
</dbReference>